<evidence type="ECO:0000256" key="1">
    <source>
        <dbReference type="PROSITE-ProRule" id="PRU00339"/>
    </source>
</evidence>
<sequence length="455" mass="53189">MTLKVYIHVGPPKTATSAIQNWLQTHRDVLMSHGVFYPEHTLDENGVSSGNVLDVFDRTFDKKLILSHKKVEKLVQHCEESSCDTLLLSSEFFFFQITELLEAFPQAKFIAYIRFPLDVIESSYNQAVKRHAETKPLGLPQEPKAYHLNLLKKQLNEFGTDKFIVRFYEKDVLQGSDIVSDFISALNIDIAVTPSKVVNHSYSFDALELKRWLNNFMPVDCQHRVDRFLQSYRVGTMSYSLIQPQKYDYYKNWFLQQLTVFFEQYPIDNNEVYIAKLSSKQQPQYCKQEIDQASFDAIVKALVEWDFGLSQVLIKHAQNNSVAMTKRPELFNIFVSYVSHQYRFKVWVTQTYYSGYHRLRNFYRRITSIRQDSRQISVSTLDRFRQTLQIDDKISDAEVYRELALLSEQNGELQLAYRFMKKADELRPNGPVITAKLSEYQDKLNVSSATENPNK</sequence>
<protein>
    <recommendedName>
        <fullName evidence="4">Sulfotransferase family protein</fullName>
    </recommendedName>
</protein>
<evidence type="ECO:0000313" key="2">
    <source>
        <dbReference type="EMBL" id="GAA0856848.1"/>
    </source>
</evidence>
<dbReference type="EMBL" id="BAAAFD010000005">
    <property type="protein sequence ID" value="GAA0856848.1"/>
    <property type="molecule type" value="Genomic_DNA"/>
</dbReference>
<dbReference type="PROSITE" id="PS50005">
    <property type="entry name" value="TPR"/>
    <property type="match status" value="1"/>
</dbReference>
<gene>
    <name evidence="2" type="ORF">GCM10009114_20300</name>
</gene>
<dbReference type="Proteomes" id="UP001500359">
    <property type="component" value="Unassembled WGS sequence"/>
</dbReference>
<proteinExistence type="predicted"/>
<keyword evidence="3" id="KW-1185">Reference proteome</keyword>
<dbReference type="RefSeq" id="WP_343859496.1">
    <property type="nucleotide sequence ID" value="NZ_BAAAFD010000005.1"/>
</dbReference>
<dbReference type="Gene3D" id="3.40.50.300">
    <property type="entry name" value="P-loop containing nucleotide triphosphate hydrolases"/>
    <property type="match status" value="1"/>
</dbReference>
<keyword evidence="1" id="KW-0802">TPR repeat</keyword>
<dbReference type="SUPFAM" id="SSF52540">
    <property type="entry name" value="P-loop containing nucleoside triphosphate hydrolases"/>
    <property type="match status" value="1"/>
</dbReference>
<organism evidence="2 3">
    <name type="scientific">Aliiglaciecola litoralis</name>
    <dbReference type="NCBI Taxonomy" id="582857"/>
    <lineage>
        <taxon>Bacteria</taxon>
        <taxon>Pseudomonadati</taxon>
        <taxon>Pseudomonadota</taxon>
        <taxon>Gammaproteobacteria</taxon>
        <taxon>Alteromonadales</taxon>
        <taxon>Alteromonadaceae</taxon>
        <taxon>Aliiglaciecola</taxon>
    </lineage>
</organism>
<dbReference type="InterPro" id="IPR027417">
    <property type="entry name" value="P-loop_NTPase"/>
</dbReference>
<reference evidence="2 3" key="1">
    <citation type="journal article" date="2019" name="Int. J. Syst. Evol. Microbiol.">
        <title>The Global Catalogue of Microorganisms (GCM) 10K type strain sequencing project: providing services to taxonomists for standard genome sequencing and annotation.</title>
        <authorList>
            <consortium name="The Broad Institute Genomics Platform"/>
            <consortium name="The Broad Institute Genome Sequencing Center for Infectious Disease"/>
            <person name="Wu L."/>
            <person name="Ma J."/>
        </authorList>
    </citation>
    <scope>NUCLEOTIDE SEQUENCE [LARGE SCALE GENOMIC DNA]</scope>
    <source>
        <strain evidence="2 3">JCM 15896</strain>
    </source>
</reference>
<evidence type="ECO:0008006" key="4">
    <source>
        <dbReference type="Google" id="ProtNLM"/>
    </source>
</evidence>
<accession>A0ABN1LWN8</accession>
<evidence type="ECO:0000313" key="3">
    <source>
        <dbReference type="Proteomes" id="UP001500359"/>
    </source>
</evidence>
<feature type="repeat" description="TPR" evidence="1">
    <location>
        <begin position="397"/>
        <end position="430"/>
    </location>
</feature>
<dbReference type="InterPro" id="IPR019734">
    <property type="entry name" value="TPR_rpt"/>
</dbReference>
<name>A0ABN1LWN8_9ALTE</name>
<comment type="caution">
    <text evidence="2">The sequence shown here is derived from an EMBL/GenBank/DDBJ whole genome shotgun (WGS) entry which is preliminary data.</text>
</comment>